<name>A0A8S1PT60_PARPR</name>
<dbReference type="EMBL" id="CAJJDM010000134">
    <property type="protein sequence ID" value="CAD8106590.1"/>
    <property type="molecule type" value="Genomic_DNA"/>
</dbReference>
<sequence>MGCAQVVNNTKQIYEPIIERQSSKRTTLKHTTSCQDSPTIFPLNLPDGFGKYKKNPRNTISMIKLRNTMRIEIQLDSSKNTILKRRTSSTLILK</sequence>
<reference evidence="1" key="1">
    <citation type="submission" date="2021-01" db="EMBL/GenBank/DDBJ databases">
        <authorList>
            <consortium name="Genoscope - CEA"/>
            <person name="William W."/>
        </authorList>
    </citation>
    <scope>NUCLEOTIDE SEQUENCE</scope>
</reference>
<proteinExistence type="predicted"/>
<comment type="caution">
    <text evidence="1">The sequence shown here is derived from an EMBL/GenBank/DDBJ whole genome shotgun (WGS) entry which is preliminary data.</text>
</comment>
<protein>
    <submittedName>
        <fullName evidence="1">Uncharacterized protein</fullName>
    </submittedName>
</protein>
<evidence type="ECO:0000313" key="1">
    <source>
        <dbReference type="EMBL" id="CAD8106590.1"/>
    </source>
</evidence>
<dbReference type="AlphaFoldDB" id="A0A8S1PT60"/>
<dbReference type="Proteomes" id="UP000688137">
    <property type="component" value="Unassembled WGS sequence"/>
</dbReference>
<dbReference type="OMA" id="RNTMRIE"/>
<organism evidence="1 2">
    <name type="scientific">Paramecium primaurelia</name>
    <dbReference type="NCBI Taxonomy" id="5886"/>
    <lineage>
        <taxon>Eukaryota</taxon>
        <taxon>Sar</taxon>
        <taxon>Alveolata</taxon>
        <taxon>Ciliophora</taxon>
        <taxon>Intramacronucleata</taxon>
        <taxon>Oligohymenophorea</taxon>
        <taxon>Peniculida</taxon>
        <taxon>Parameciidae</taxon>
        <taxon>Paramecium</taxon>
    </lineage>
</organism>
<accession>A0A8S1PT60</accession>
<evidence type="ECO:0000313" key="2">
    <source>
        <dbReference type="Proteomes" id="UP000688137"/>
    </source>
</evidence>
<keyword evidence="2" id="KW-1185">Reference proteome</keyword>
<gene>
    <name evidence="1" type="ORF">PPRIM_AZ9-3.1.T1310065</name>
</gene>